<dbReference type="GeneID" id="11595138"/>
<proteinExistence type="predicted"/>
<dbReference type="InterPro" id="IPR038242">
    <property type="entry name" value="Cmr2_N"/>
</dbReference>
<evidence type="ECO:0000313" key="6">
    <source>
        <dbReference type="Proteomes" id="UP000005867"/>
    </source>
</evidence>
<keyword evidence="2" id="KW-0051">Antiviral defense</keyword>
<evidence type="ECO:0000259" key="4">
    <source>
        <dbReference type="Pfam" id="PF22335"/>
    </source>
</evidence>
<feature type="domain" description="CRISPR-associated protein Cmr2 N-terminal" evidence="3">
    <location>
        <begin position="240"/>
        <end position="381"/>
    </location>
</feature>
<dbReference type="GO" id="GO:0000166">
    <property type="term" value="F:nucleotide binding"/>
    <property type="evidence" value="ECO:0007669"/>
    <property type="project" value="UniProtKB-KW"/>
</dbReference>
<dbReference type="EMBL" id="CP003098">
    <property type="protein sequence ID" value="AET32320.1"/>
    <property type="molecule type" value="Genomic_DNA"/>
</dbReference>
<dbReference type="GO" id="GO:0051607">
    <property type="term" value="P:defense response to virus"/>
    <property type="evidence" value="ECO:0007669"/>
    <property type="project" value="UniProtKB-KW"/>
</dbReference>
<evidence type="ECO:0000313" key="5">
    <source>
        <dbReference type="EMBL" id="AET32320.1"/>
    </source>
</evidence>
<dbReference type="InterPro" id="IPR054767">
    <property type="entry name" value="Cas10-Cmr2_palm2"/>
</dbReference>
<dbReference type="InterPro" id="IPR013407">
    <property type="entry name" value="CRISPR-assoc_prot_Cmr2"/>
</dbReference>
<dbReference type="Pfam" id="PF22335">
    <property type="entry name" value="Cas10-Cmr2_palm2"/>
    <property type="match status" value="1"/>
</dbReference>
<sequence>MKSLTEFFLAKLWTLLHDPPHKVWILKDGKRCLDADTNIESWAEQHKLRGHERDALKIFDSFLNGRAHEYLKEPLLQLAKEADHYSSSFDRWISNIIFILDSKNIIKNIVFEYYNLHNIFSPSNYVIYVKNPDEKVLCDRIKKWVARISGLTNGVDNIELVYHLVYASAELAWIKEDLPPPLAETRVPTHTIFDHLYAAAMTVNWLWEDRQNTEDTASRDRQNTEDTASRPFSLMPKGYYVVIDTPGVSKILEASRKAGDFWAGSWLVSALMWLTAWSYIKSYGPDILLTPTARFNPFYYEFLRLWLEKENKKQIADKLIQLYEDVIAMAVGAKNGVKLSYLLRHAIIPPTITLALPKKENVEKLEEEILQNFNQAYRCIIHGLVLGEERNIECTDEIVKKFIETWKSQIDENILKPVKSILYEIQPHLFEQLLIPRIVIIDIEKLYTEFQNIITGQSKETIDNINKETYQKFLKFLKNFKEQKSDSKKIDEDMISKYLLFHVVTKEALRQLINTTMLPVGRTWFTLDGQPLMDYQKFTDAPGWIFCTTCLREPAVVKFGKAWKVKDGVPVVSYDDETIKRLNIDGNVDELQKIFKPGEALGPLCLLKRLLYLSTTLRPKFDTTEDVAIGWYTRRIYREISPLLKNTQTRECNVAVKYIEQKRGRDILAYGPIEEIRRLFRKCAESVEKYVDKDTATKISRFYGATQLYALLELRDTYAVIKADADDIRKVYTGNIPTTSYKQLLIQLADHSDSRDVKEFFTDLLKLLNALEELTNGKILVSPTYYAALSLSLMITALKDIYKVEKIYEGMTVYAGGDDVLALASVDASLHVAETMRRNYWGDGGFHRIGQYAIPAVVVTGRSISVRYVNVLDHMGGEISKTLELLKEAKKTTWLLGGREVRKDTLVISDSRTNTSAYLPLIDSRNRVGTYIKYLRKMWGMMIGGELSGNAPSDYIATFGDVTEKLLDEEALVKIYEYTLSRNLKKAAAWKYADVAAEAKKEGRTPLGDEIMKALAILRRYP</sequence>
<dbReference type="STRING" id="1104324.P186_0879"/>
<accession>G7VB10</accession>
<dbReference type="Pfam" id="PF12469">
    <property type="entry name" value="Cmr2_N"/>
    <property type="match status" value="1"/>
</dbReference>
<dbReference type="HOGENOM" id="CLU_012640_0_0_2"/>
<feature type="domain" description="Cas10/Cmr2 second palm" evidence="4">
    <location>
        <begin position="718"/>
        <end position="840"/>
    </location>
</feature>
<dbReference type="RefSeq" id="WP_014288148.1">
    <property type="nucleotide sequence ID" value="NC_016645.1"/>
</dbReference>
<dbReference type="eggNOG" id="arCOG02666">
    <property type="taxonomic scope" value="Archaea"/>
</dbReference>
<dbReference type="Proteomes" id="UP000005867">
    <property type="component" value="Chromosome"/>
</dbReference>
<dbReference type="NCBIfam" id="TIGR02577">
    <property type="entry name" value="cas_TM1794_Cmr2"/>
    <property type="match status" value="1"/>
</dbReference>
<gene>
    <name evidence="5" type="ORF">P186_0879</name>
</gene>
<evidence type="ECO:0000256" key="1">
    <source>
        <dbReference type="ARBA" id="ARBA00022741"/>
    </source>
</evidence>
<dbReference type="InterPro" id="IPR024615">
    <property type="entry name" value="CRISPR-assoc_Cmr2_N"/>
</dbReference>
<dbReference type="Gene3D" id="3.30.70.2220">
    <property type="entry name" value="CRISPR-Cas system, Cmr2 subunit, D1 domain, cysteine cluster"/>
    <property type="match status" value="1"/>
</dbReference>
<reference evidence="5 6" key="1">
    <citation type="journal article" date="2012" name="J. Bacteriol.">
        <title>Complete genome sequence of strain 1860, a crenarchaeon of the genus pyrobaculum able to grow with various electron acceptors.</title>
        <authorList>
            <person name="Mardanov A.V."/>
            <person name="Gumerov V.M."/>
            <person name="Slobodkina G.B."/>
            <person name="Beletsky A.V."/>
            <person name="Bonch-Osmolovskaya E.A."/>
            <person name="Ravin N.V."/>
            <person name="Skryabin K.G."/>
        </authorList>
    </citation>
    <scope>NUCLEOTIDE SEQUENCE [LARGE SCALE GENOMIC DNA]</scope>
    <source>
        <strain evidence="5 6">1860</strain>
    </source>
</reference>
<keyword evidence="1" id="KW-0547">Nucleotide-binding</keyword>
<dbReference type="InterPro" id="IPR043128">
    <property type="entry name" value="Rev_trsase/Diguanyl_cyclase"/>
</dbReference>
<dbReference type="BioCyc" id="PSP1104324:GJSN-859-MONOMER"/>
<dbReference type="KEGG" id="pyr:P186_0879"/>
<evidence type="ECO:0000259" key="3">
    <source>
        <dbReference type="Pfam" id="PF12469"/>
    </source>
</evidence>
<organism evidence="5 6">
    <name type="scientific">Pyrobaculum ferrireducens</name>
    <dbReference type="NCBI Taxonomy" id="1104324"/>
    <lineage>
        <taxon>Archaea</taxon>
        <taxon>Thermoproteota</taxon>
        <taxon>Thermoprotei</taxon>
        <taxon>Thermoproteales</taxon>
        <taxon>Thermoproteaceae</taxon>
        <taxon>Pyrobaculum</taxon>
    </lineage>
</organism>
<dbReference type="AlphaFoldDB" id="G7VB10"/>
<keyword evidence="6" id="KW-1185">Reference proteome</keyword>
<name>G7VB10_9CREN</name>
<dbReference type="OrthoDB" id="148218at2157"/>
<protein>
    <submittedName>
        <fullName evidence="5">CRISPR-associated protein, Crm2 family</fullName>
    </submittedName>
</protein>
<dbReference type="Gene3D" id="3.30.70.270">
    <property type="match status" value="1"/>
</dbReference>
<evidence type="ECO:0000256" key="2">
    <source>
        <dbReference type="ARBA" id="ARBA00023118"/>
    </source>
</evidence>